<dbReference type="Gene3D" id="3.90.1310.10">
    <property type="entry name" value="Penicillin-binding protein 2a (Domain 2)"/>
    <property type="match status" value="1"/>
</dbReference>
<dbReference type="InterPro" id="IPR012338">
    <property type="entry name" value="Beta-lactam/transpept-like"/>
</dbReference>
<dbReference type="SUPFAM" id="SSF56519">
    <property type="entry name" value="Penicillin binding protein dimerisation domain"/>
    <property type="match status" value="1"/>
</dbReference>
<proteinExistence type="predicted"/>
<dbReference type="PANTHER" id="PTHR30627:SF24">
    <property type="entry name" value="PENICILLIN-BINDING PROTEIN 4B"/>
    <property type="match status" value="1"/>
</dbReference>
<dbReference type="Proteomes" id="UP001316184">
    <property type="component" value="Chromosome"/>
</dbReference>
<dbReference type="Pfam" id="PF21922">
    <property type="entry name" value="PBP_dimer_2"/>
    <property type="match status" value="1"/>
</dbReference>
<dbReference type="InterPro" id="IPR001460">
    <property type="entry name" value="PCN-bd_Tpept"/>
</dbReference>
<dbReference type="SUPFAM" id="SSF56601">
    <property type="entry name" value="beta-lactamase/transpeptidase-like"/>
    <property type="match status" value="1"/>
</dbReference>
<protein>
    <submittedName>
        <fullName evidence="3">Penicillin-binding protein 2</fullName>
    </submittedName>
</protein>
<dbReference type="Pfam" id="PF00905">
    <property type="entry name" value="Transpeptidase"/>
    <property type="match status" value="1"/>
</dbReference>
<accession>A0ABY5MAR2</accession>
<dbReference type="PANTHER" id="PTHR30627">
    <property type="entry name" value="PEPTIDOGLYCAN D,D-TRANSPEPTIDASE"/>
    <property type="match status" value="1"/>
</dbReference>
<name>A0ABY5MAR2_9ACTN</name>
<feature type="domain" description="Penicillin-binding protein transpeptidase" evidence="1">
    <location>
        <begin position="159"/>
        <end position="485"/>
    </location>
</feature>
<feature type="domain" description="Penicillin binding protein A dimerisation" evidence="2">
    <location>
        <begin position="52"/>
        <end position="134"/>
    </location>
</feature>
<evidence type="ECO:0000259" key="1">
    <source>
        <dbReference type="Pfam" id="PF00905"/>
    </source>
</evidence>
<gene>
    <name evidence="3" type="ORF">NQV15_00180</name>
</gene>
<reference evidence="3 4" key="1">
    <citation type="submission" date="2022-08" db="EMBL/GenBank/DDBJ databases">
        <title>novel species in genus Aeromicrobium.</title>
        <authorList>
            <person name="Ye L."/>
        </authorList>
    </citation>
    <scope>NUCLEOTIDE SEQUENCE [LARGE SCALE GENOMIC DNA]</scope>
    <source>
        <strain evidence="4">zg-Y1379</strain>
    </source>
</reference>
<dbReference type="InterPro" id="IPR050515">
    <property type="entry name" value="Beta-lactam/transpept"/>
</dbReference>
<evidence type="ECO:0000313" key="4">
    <source>
        <dbReference type="Proteomes" id="UP001316184"/>
    </source>
</evidence>
<evidence type="ECO:0000313" key="3">
    <source>
        <dbReference type="EMBL" id="UUP13768.1"/>
    </source>
</evidence>
<organism evidence="3 4">
    <name type="scientific">Aeromicrobium wangtongii</name>
    <dbReference type="NCBI Taxonomy" id="2969247"/>
    <lineage>
        <taxon>Bacteria</taxon>
        <taxon>Bacillati</taxon>
        <taxon>Actinomycetota</taxon>
        <taxon>Actinomycetes</taxon>
        <taxon>Propionibacteriales</taxon>
        <taxon>Nocardioidaceae</taxon>
        <taxon>Aeromicrobium</taxon>
    </lineage>
</organism>
<evidence type="ECO:0000259" key="2">
    <source>
        <dbReference type="Pfam" id="PF21922"/>
    </source>
</evidence>
<keyword evidence="4" id="KW-1185">Reference proteome</keyword>
<dbReference type="RefSeq" id="WP_232402599.1">
    <property type="nucleotide sequence ID" value="NZ_CP102173.1"/>
</dbReference>
<dbReference type="Gene3D" id="3.40.710.10">
    <property type="entry name" value="DD-peptidase/beta-lactamase superfamily"/>
    <property type="match status" value="1"/>
</dbReference>
<dbReference type="EMBL" id="CP102173">
    <property type="protein sequence ID" value="UUP13768.1"/>
    <property type="molecule type" value="Genomic_DNA"/>
</dbReference>
<dbReference type="InterPro" id="IPR036138">
    <property type="entry name" value="PBP_dimer_sf"/>
</dbReference>
<dbReference type="InterPro" id="IPR054120">
    <property type="entry name" value="PBPA_dimer"/>
</dbReference>
<sequence length="490" mass="52259">MNRPIRNIAVACLALFMLLLLNANYVQFVQADELNSKNGNKRVINEQFSRDRGSILVDGKAVAESVKVKDEYKYQRLYPEKDLYAPLTGYFSYIYGRSGIESSENDVLSGSDDRLFVNRVVDLISNKQPKGGSVELTIDPLAQKAAAEGLERLGDDTKGAVAAIDPRTGAVLAMVSQPSYNPNRLASHDFDEVQKAWKELTTDPDKPMDNRAAQQILPPGSTFKLITAAAALENGVVTDIDDKVKAGTTLKFPGYGYTLPNENGGNCGGNTITLERAMNVSCNVAFGGLALKIGQDKLAEQAAKFGFGTDPIDKLPASASRFTAPDTKLEPPQLGQSGIGQYDVAATPLQMAMVAAGIANDGDVMKPYVVDTVRAPNLRVLDKPEPKLLSEAVSSTTARKLRDMMVSTVTSGTATSAQIPGVEVGAKTGTAQSTKDRPPYAWFVSYAKDGDNEVAVAVLVESSDTARSEIAGGRLAGPIAKSVMEAVIGK</sequence>